<dbReference type="EMBL" id="JAVHNQ010000004">
    <property type="protein sequence ID" value="KAK6350113.1"/>
    <property type="molecule type" value="Genomic_DNA"/>
</dbReference>
<evidence type="ECO:0008006" key="5">
    <source>
        <dbReference type="Google" id="ProtNLM"/>
    </source>
</evidence>
<feature type="compositionally biased region" description="Gly residues" evidence="1">
    <location>
        <begin position="310"/>
        <end position="320"/>
    </location>
</feature>
<feature type="transmembrane region" description="Helical" evidence="2">
    <location>
        <begin position="78"/>
        <end position="99"/>
    </location>
</feature>
<organism evidence="3 4">
    <name type="scientific">Orbilia brochopaga</name>
    <dbReference type="NCBI Taxonomy" id="3140254"/>
    <lineage>
        <taxon>Eukaryota</taxon>
        <taxon>Fungi</taxon>
        <taxon>Dikarya</taxon>
        <taxon>Ascomycota</taxon>
        <taxon>Pezizomycotina</taxon>
        <taxon>Orbiliomycetes</taxon>
        <taxon>Orbiliales</taxon>
        <taxon>Orbiliaceae</taxon>
        <taxon>Orbilia</taxon>
    </lineage>
</organism>
<evidence type="ECO:0000256" key="1">
    <source>
        <dbReference type="SAM" id="MobiDB-lite"/>
    </source>
</evidence>
<feature type="compositionally biased region" description="Basic residues" evidence="1">
    <location>
        <begin position="207"/>
        <end position="217"/>
    </location>
</feature>
<evidence type="ECO:0000256" key="2">
    <source>
        <dbReference type="SAM" id="Phobius"/>
    </source>
</evidence>
<evidence type="ECO:0000313" key="3">
    <source>
        <dbReference type="EMBL" id="KAK6350113.1"/>
    </source>
</evidence>
<feature type="compositionally biased region" description="Basic and acidic residues" evidence="1">
    <location>
        <begin position="250"/>
        <end position="300"/>
    </location>
</feature>
<feature type="region of interest" description="Disordered" evidence="1">
    <location>
        <begin position="178"/>
        <end position="320"/>
    </location>
</feature>
<dbReference type="PANTHER" id="PTHR35519">
    <property type="entry name" value="MEMBRANE PROTEINS"/>
    <property type="match status" value="1"/>
</dbReference>
<sequence>MSKSMITKFVLGRVFKESAENKEGREDPYFEYPASELNKAGKRRSRRRKKALPPGLTDEEGETLTKVKRRAYRLDMSFGSFLGVRFGWGSVIGIIPLIGDGLDMLLALMVVRTATQVPLPTFTLIHMLFNVALDFVIGLIPFIGDLIDAGYKCNTRNAILLESHLRQVGRARLKEQGITDPEDDSLPHNSAEDSAPSDIDLEAQTAHPRRGDRHHHRDRDEGHRHRDDDRRRGDGSSSGSGPHRTGNGGSRRDDEYDLGRRDNRDRDRERERERDRDRRHETSSSEYEREGDRHRVERTHTKSRRKDGGRNGGSKRGSRR</sequence>
<evidence type="ECO:0000313" key="4">
    <source>
        <dbReference type="Proteomes" id="UP001375240"/>
    </source>
</evidence>
<feature type="compositionally biased region" description="Low complexity" evidence="1">
    <location>
        <begin position="235"/>
        <end position="244"/>
    </location>
</feature>
<dbReference type="InterPro" id="IPR025187">
    <property type="entry name" value="DUF4112"/>
</dbReference>
<feature type="compositionally biased region" description="Basic residues" evidence="1">
    <location>
        <begin position="40"/>
        <end position="51"/>
    </location>
</feature>
<dbReference type="Pfam" id="PF13430">
    <property type="entry name" value="DUF4112"/>
    <property type="match status" value="1"/>
</dbReference>
<accession>A0AAV9UX96</accession>
<name>A0AAV9UX96_9PEZI</name>
<dbReference type="AlphaFoldDB" id="A0AAV9UX96"/>
<gene>
    <name evidence="3" type="ORF">TWF696_006360</name>
</gene>
<keyword evidence="2" id="KW-1133">Transmembrane helix</keyword>
<reference evidence="3 4" key="1">
    <citation type="submission" date="2019-10" db="EMBL/GenBank/DDBJ databases">
        <authorList>
            <person name="Palmer J.M."/>
        </authorList>
    </citation>
    <scope>NUCLEOTIDE SEQUENCE [LARGE SCALE GENOMIC DNA]</scope>
    <source>
        <strain evidence="3 4">TWF696</strain>
    </source>
</reference>
<dbReference type="PANTHER" id="PTHR35519:SF2">
    <property type="entry name" value="PH DOMAIN PROTEIN"/>
    <property type="match status" value="1"/>
</dbReference>
<dbReference type="Proteomes" id="UP001375240">
    <property type="component" value="Unassembled WGS sequence"/>
</dbReference>
<comment type="caution">
    <text evidence="3">The sequence shown here is derived from an EMBL/GenBank/DDBJ whole genome shotgun (WGS) entry which is preliminary data.</text>
</comment>
<feature type="region of interest" description="Disordered" evidence="1">
    <location>
        <begin position="39"/>
        <end position="59"/>
    </location>
</feature>
<keyword evidence="2" id="KW-0812">Transmembrane</keyword>
<keyword evidence="2" id="KW-0472">Membrane</keyword>
<keyword evidence="4" id="KW-1185">Reference proteome</keyword>
<feature type="compositionally biased region" description="Basic and acidic residues" evidence="1">
    <location>
        <begin position="218"/>
        <end position="234"/>
    </location>
</feature>
<feature type="transmembrane region" description="Helical" evidence="2">
    <location>
        <begin position="119"/>
        <end position="142"/>
    </location>
</feature>
<protein>
    <recommendedName>
        <fullName evidence="5">PH domain protein</fullName>
    </recommendedName>
</protein>
<proteinExistence type="predicted"/>